<comment type="caution">
    <text evidence="1">The sequence shown here is derived from an EMBL/GenBank/DDBJ whole genome shotgun (WGS) entry which is preliminary data.</text>
</comment>
<dbReference type="OrthoDB" id="4790878at2759"/>
<keyword evidence="2" id="KW-1185">Reference proteome</keyword>
<evidence type="ECO:0000313" key="1">
    <source>
        <dbReference type="EMBL" id="KAH7119064.1"/>
    </source>
</evidence>
<evidence type="ECO:0000313" key="2">
    <source>
        <dbReference type="Proteomes" id="UP000700596"/>
    </source>
</evidence>
<gene>
    <name evidence="1" type="ORF">B0J11DRAFT_582843</name>
</gene>
<dbReference type="AlphaFoldDB" id="A0A9P9DH44"/>
<proteinExistence type="predicted"/>
<organism evidence="1 2">
    <name type="scientific">Dendryphion nanum</name>
    <dbReference type="NCBI Taxonomy" id="256645"/>
    <lineage>
        <taxon>Eukaryota</taxon>
        <taxon>Fungi</taxon>
        <taxon>Dikarya</taxon>
        <taxon>Ascomycota</taxon>
        <taxon>Pezizomycotina</taxon>
        <taxon>Dothideomycetes</taxon>
        <taxon>Pleosporomycetidae</taxon>
        <taxon>Pleosporales</taxon>
        <taxon>Torulaceae</taxon>
        <taxon>Dendryphion</taxon>
    </lineage>
</organism>
<accession>A0A9P9DH44</accession>
<dbReference type="EMBL" id="JAGMWT010000012">
    <property type="protein sequence ID" value="KAH7119064.1"/>
    <property type="molecule type" value="Genomic_DNA"/>
</dbReference>
<sequence length="285" mass="33247">MNLAANMQQPNDNIQESKLLQLPRELRDIICGYTLYAPGGLYYYRDRPYKASLCASEDSTAEFNQLKYTCRILYYETVGLELTSGNNLIFVFDESRKNEYMSQQPAVQFLGFLDLSSPCRQRKIRRVYLRNGFNVEDYGIRDLHLIVYWCQLHPTARVFWEFPVNYDAGQKSPSWFLSDGLALECAMRNTSATIDRRARELGVYLILGQITVYREAVWRRDLREQGLGYFQKLDAMKTTIEAENFRALPYDGPLDEQAFWVGMPGTDEIKMKALELARSWYRDGF</sequence>
<name>A0A9P9DH44_9PLEO</name>
<dbReference type="Proteomes" id="UP000700596">
    <property type="component" value="Unassembled WGS sequence"/>
</dbReference>
<reference evidence="1" key="1">
    <citation type="journal article" date="2021" name="Nat. Commun.">
        <title>Genetic determinants of endophytism in the Arabidopsis root mycobiome.</title>
        <authorList>
            <person name="Mesny F."/>
            <person name="Miyauchi S."/>
            <person name="Thiergart T."/>
            <person name="Pickel B."/>
            <person name="Atanasova L."/>
            <person name="Karlsson M."/>
            <person name="Huettel B."/>
            <person name="Barry K.W."/>
            <person name="Haridas S."/>
            <person name="Chen C."/>
            <person name="Bauer D."/>
            <person name="Andreopoulos W."/>
            <person name="Pangilinan J."/>
            <person name="LaButti K."/>
            <person name="Riley R."/>
            <person name="Lipzen A."/>
            <person name="Clum A."/>
            <person name="Drula E."/>
            <person name="Henrissat B."/>
            <person name="Kohler A."/>
            <person name="Grigoriev I.V."/>
            <person name="Martin F.M."/>
            <person name="Hacquard S."/>
        </authorList>
    </citation>
    <scope>NUCLEOTIDE SEQUENCE</scope>
    <source>
        <strain evidence="1">MPI-CAGE-CH-0243</strain>
    </source>
</reference>
<protein>
    <submittedName>
        <fullName evidence="1">Uncharacterized protein</fullName>
    </submittedName>
</protein>